<dbReference type="EMBL" id="JYNV01000096">
    <property type="protein sequence ID" value="KZM26778.1"/>
    <property type="molecule type" value="Genomic_DNA"/>
</dbReference>
<accession>A0A163K560</accession>
<keyword evidence="2" id="KW-1185">Reference proteome</keyword>
<name>A0A163K560_DIDRA</name>
<organism evidence="1 2">
    <name type="scientific">Didymella rabiei</name>
    <name type="common">Chickpea ascochyta blight fungus</name>
    <name type="synonym">Mycosphaerella rabiei</name>
    <dbReference type="NCBI Taxonomy" id="5454"/>
    <lineage>
        <taxon>Eukaryota</taxon>
        <taxon>Fungi</taxon>
        <taxon>Dikarya</taxon>
        <taxon>Ascomycota</taxon>
        <taxon>Pezizomycotina</taxon>
        <taxon>Dothideomycetes</taxon>
        <taxon>Pleosporomycetidae</taxon>
        <taxon>Pleosporales</taxon>
        <taxon>Pleosporineae</taxon>
        <taxon>Didymellaceae</taxon>
        <taxon>Ascochyta</taxon>
    </lineage>
</organism>
<reference evidence="1 2" key="1">
    <citation type="journal article" date="2016" name="Sci. Rep.">
        <title>Draft genome sequencing and secretome analysis of fungal phytopathogen Ascochyta rabiei provides insight into the necrotrophic effector repertoire.</title>
        <authorList>
            <person name="Verma S."/>
            <person name="Gazara R.K."/>
            <person name="Nizam S."/>
            <person name="Parween S."/>
            <person name="Chattopadhyay D."/>
            <person name="Verma P.K."/>
        </authorList>
    </citation>
    <scope>NUCLEOTIDE SEQUENCE [LARGE SCALE GENOMIC DNA]</scope>
    <source>
        <strain evidence="1 2">ArDII</strain>
    </source>
</reference>
<evidence type="ECO:0000313" key="1">
    <source>
        <dbReference type="EMBL" id="KZM26778.1"/>
    </source>
</evidence>
<dbReference type="AlphaFoldDB" id="A0A163K560"/>
<protein>
    <submittedName>
        <fullName evidence="1">Uncharacterized protein</fullName>
    </submittedName>
</protein>
<dbReference type="Proteomes" id="UP000076837">
    <property type="component" value="Unassembled WGS sequence"/>
</dbReference>
<dbReference type="OrthoDB" id="3795769at2759"/>
<sequence>MAYKTTKYSRQTSCYISAALFWGPENSSSGSCATIWPNLRVLDVSTGLERSTGDYWLRSAAEYPYRERYDFPEPEDSDSDHPDSEMWRLAGRWPSRQFRTRPEPKFFDELAISIAHAAANMPKLEYLDLEFNASHQSLLDPSITSFHQGMRRTGGPPIRGLGILLSCV</sequence>
<gene>
    <name evidence="1" type="ORF">ST47_g2085</name>
</gene>
<proteinExistence type="predicted"/>
<comment type="caution">
    <text evidence="1">The sequence shown here is derived from an EMBL/GenBank/DDBJ whole genome shotgun (WGS) entry which is preliminary data.</text>
</comment>
<evidence type="ECO:0000313" key="2">
    <source>
        <dbReference type="Proteomes" id="UP000076837"/>
    </source>
</evidence>